<dbReference type="AlphaFoldDB" id="A0A7J0EQ89"/>
<comment type="caution">
    <text evidence="2">The sequence shown here is derived from an EMBL/GenBank/DDBJ whole genome shotgun (WGS) entry which is preliminary data.</text>
</comment>
<organism evidence="2 3">
    <name type="scientific">Actinidia rufa</name>
    <dbReference type="NCBI Taxonomy" id="165716"/>
    <lineage>
        <taxon>Eukaryota</taxon>
        <taxon>Viridiplantae</taxon>
        <taxon>Streptophyta</taxon>
        <taxon>Embryophyta</taxon>
        <taxon>Tracheophyta</taxon>
        <taxon>Spermatophyta</taxon>
        <taxon>Magnoliopsida</taxon>
        <taxon>eudicotyledons</taxon>
        <taxon>Gunneridae</taxon>
        <taxon>Pentapetalae</taxon>
        <taxon>asterids</taxon>
        <taxon>Ericales</taxon>
        <taxon>Actinidiaceae</taxon>
        <taxon>Actinidia</taxon>
    </lineage>
</organism>
<protein>
    <submittedName>
        <fullName evidence="2">Uncharacterized protein</fullName>
    </submittedName>
</protein>
<evidence type="ECO:0000313" key="2">
    <source>
        <dbReference type="EMBL" id="GFY88651.1"/>
    </source>
</evidence>
<dbReference type="OrthoDB" id="1109939at2759"/>
<feature type="region of interest" description="Disordered" evidence="1">
    <location>
        <begin position="1"/>
        <end position="23"/>
    </location>
</feature>
<feature type="compositionally biased region" description="Polar residues" evidence="1">
    <location>
        <begin position="168"/>
        <end position="182"/>
    </location>
</feature>
<dbReference type="Proteomes" id="UP000585474">
    <property type="component" value="Unassembled WGS sequence"/>
</dbReference>
<dbReference type="EMBL" id="BJWL01000006">
    <property type="protein sequence ID" value="GFY88651.1"/>
    <property type="molecule type" value="Genomic_DNA"/>
</dbReference>
<evidence type="ECO:0000256" key="1">
    <source>
        <dbReference type="SAM" id="MobiDB-lite"/>
    </source>
</evidence>
<accession>A0A7J0EQ89</accession>
<feature type="region of interest" description="Disordered" evidence="1">
    <location>
        <begin position="160"/>
        <end position="182"/>
    </location>
</feature>
<name>A0A7J0EQ89_9ERIC</name>
<reference evidence="2 3" key="1">
    <citation type="submission" date="2019-07" db="EMBL/GenBank/DDBJ databases">
        <title>De Novo Assembly of kiwifruit Actinidia rufa.</title>
        <authorList>
            <person name="Sugita-Konishi S."/>
            <person name="Sato K."/>
            <person name="Mori E."/>
            <person name="Abe Y."/>
            <person name="Kisaki G."/>
            <person name="Hamano K."/>
            <person name="Suezawa K."/>
            <person name="Otani M."/>
            <person name="Fukuda T."/>
            <person name="Manabe T."/>
            <person name="Gomi K."/>
            <person name="Tabuchi M."/>
            <person name="Akimitsu K."/>
            <person name="Kataoka I."/>
        </authorList>
    </citation>
    <scope>NUCLEOTIDE SEQUENCE [LARGE SCALE GENOMIC DNA]</scope>
    <source>
        <strain evidence="3">cv. Fuchu</strain>
    </source>
</reference>
<proteinExistence type="predicted"/>
<keyword evidence="3" id="KW-1185">Reference proteome</keyword>
<sequence length="484" mass="51030">MLRGDSESSGTSTGEYGVTRVSSPQNSSWTFAVSCPTSGTSVPGFGSSVTFHRHVLRHAWILINFWGAAMMKNSPVPCYLVVLVVHLKWVRHPAKMLPERLDQLPLFSVLTIGASSSASGSSLPNYIASSTPIFVSCSSSSTVAFNFHLASFGQSSSAQSDSKTTSGQANNPNGNASTSELVDTSSTYTVLKWDSKINGTRTGEIEETLEHPIQNYTLASGALCSTLKYSSSASAAALSPMLRNATASFGVNGIHFWKLAYFNCILISVPGRQQCSIWSSHAPPAFGSAEALHATDLVLQAIMRLVLQVDFHLVLGAPRTSIFGIRTSQAFRNTEDGDGKHAGSRVLAYTVTTNGNGCIGFNDSTFGFSGFRGLSGPHFTSSPNVDHTAKTLSTTPVFPSFRGFNAPSIGSSPSIVNNSLAPGAVPALASLNFANTPPLPLLCPITTSLEQANVALEQTPAFGQSIIVCAPAPSIGFGQNTFSR</sequence>
<gene>
    <name evidence="2" type="ORF">Acr_06g0005910</name>
</gene>
<evidence type="ECO:0000313" key="3">
    <source>
        <dbReference type="Proteomes" id="UP000585474"/>
    </source>
</evidence>
<dbReference type="PROSITE" id="PS51257">
    <property type="entry name" value="PROKAR_LIPOPROTEIN"/>
    <property type="match status" value="1"/>
</dbReference>